<dbReference type="AlphaFoldDB" id="A0A7W3EEA5"/>
<dbReference type="SUPFAM" id="SSF49373">
    <property type="entry name" value="Invasin/intimin cell-adhesion fragments"/>
    <property type="match status" value="4"/>
</dbReference>
<dbReference type="PROSITE" id="PS51127">
    <property type="entry name" value="BIG1"/>
    <property type="match status" value="1"/>
</dbReference>
<accession>A0A7W3EEA5</accession>
<sequence>MNENAFRHRPLTRAVAFLCIATQVAFPVAATATGTFRVTAPVADTTTAATADEDARLAGLASQAGSMLTSGVSGDQAADMARGYATGAAQAAFQEWLSQWGTARVTLSADEHFTLKGSALDLLLPWYDTPENIIFTQHSIHRTDDRNQLNTGAGWRHFMPDYMTGVNLFFDHDLTRYHSRMGLGGEYWRDYLKLGANGYLRLTGWRDAPELDNDYEARPANGWDVRAEGYLPAYPQLGAKLMYEQYYGDEVALFGRDHRQKDPHAFTAGLSYTPVPLVSLSAEQRQGKGGENDTRFGLNLSYTPGVSLARQLDPDAVAYRRSLSGSRHDLVERNNNIVLEYRKKELVKLQLNDPVTGKGGEQKALVASLQSKYALKTLQTDAATLTAAGGVISTTDSQVTVTLPEYRYTATPDTDNTYRVAVTAEDVKGNHSNREESTVVVQAPQLSAEDSEVTSDKPMLKPDGVDTARLTFLARDTDGKAVSGLKVTARFTAPEGLNFSLSEFFTETSTPGEYTAELSGSTPGEVSVMPQVEGKDAATVPVTVILSKTVPVIQYSDITLSAGTVRETLAATAQTFRAGDPVRVTVTLKDERQQPVGNQKTVLYSDAVTVSGMTEADGAEWQEEDGGVYRKMYIARNAADTHQARLTLGGKNKFTEKYSVLPGALSVSNSSVTTGKKQITADGTDTAVLKYEARDIYGNAVGGLTVTAVNLNNDVTVSVPVFVETGEIGVYTTTLTGTTTGIARIMPQVNGENGVNEAVEVELKAQLPDREYSEFGMNSSDYKTGDIMTLTATLKDKNQKAVSGMADTLNKAGVVNVPNTSLDIAWAETGTPGEYTATYTAGAAQAGLKATLMLEWTKEVTYSISVGEKNMTGEISAGSFTFSTSEKFPTTAFKGATFTLKANNFQDDVSKYDLKVTCGSDTDSCAEVSVRKKDGEAIVTFGTDLPSSARRVKITATPNQGSNATTLLKYEFEVHNWFIWAGINHNYTSAVATCNQDGRLPTRPELIDGNTMYLGRTGSLLGEWGGLPADSLTEGTPLIWAAEDSSYSTYARFPVGLLIVGDDGKFYWSLRWKVEYDALADLGNVYCVRQ</sequence>
<evidence type="ECO:0000256" key="1">
    <source>
        <dbReference type="ARBA" id="ARBA00010116"/>
    </source>
</evidence>
<evidence type="ECO:0000313" key="2">
    <source>
        <dbReference type="EMBL" id="QLN00655.1"/>
    </source>
</evidence>
<dbReference type="Gene3D" id="2.60.40.1080">
    <property type="match status" value="1"/>
</dbReference>
<dbReference type="GO" id="GO:0009279">
    <property type="term" value="C:cell outer membrane"/>
    <property type="evidence" value="ECO:0007669"/>
    <property type="project" value="TreeGrafter"/>
</dbReference>
<dbReference type="InterPro" id="IPR003535">
    <property type="entry name" value="Intimin/invasin_bac"/>
</dbReference>
<dbReference type="EMBL" id="CP055675">
    <property type="protein sequence ID" value="QLN00655.1"/>
    <property type="molecule type" value="Genomic_DNA"/>
</dbReference>
<organism evidence="2 3">
    <name type="scientific">Escherichia fergusonii</name>
    <dbReference type="NCBI Taxonomy" id="564"/>
    <lineage>
        <taxon>Bacteria</taxon>
        <taxon>Pseudomonadati</taxon>
        <taxon>Pseudomonadota</taxon>
        <taxon>Gammaproteobacteria</taxon>
        <taxon>Enterobacterales</taxon>
        <taxon>Enterobacteriaceae</taxon>
        <taxon>Escherichia</taxon>
    </lineage>
</organism>
<comment type="similarity">
    <text evidence="1">Belongs to the intimin/invasin family.</text>
</comment>
<dbReference type="InterPro" id="IPR038177">
    <property type="entry name" value="IAT_beta_sf"/>
</dbReference>
<dbReference type="InterPro" id="IPR015217">
    <property type="entry name" value="Invasin_dom_3"/>
</dbReference>
<dbReference type="SMART" id="SM00634">
    <property type="entry name" value="BID_1"/>
    <property type="match status" value="2"/>
</dbReference>
<dbReference type="InterPro" id="IPR051715">
    <property type="entry name" value="Intimin-Invasin_domain"/>
</dbReference>
<dbReference type="GO" id="GO:0007155">
    <property type="term" value="P:cell adhesion"/>
    <property type="evidence" value="ECO:0007669"/>
    <property type="project" value="InterPro"/>
</dbReference>
<dbReference type="InterPro" id="IPR008964">
    <property type="entry name" value="Invasin/intimin_cell_adhesion"/>
</dbReference>
<dbReference type="FunFam" id="2.40.160.160:FF:000001">
    <property type="entry name" value="Intimin-like inverse autotransporter SinH"/>
    <property type="match status" value="1"/>
</dbReference>
<dbReference type="Proteomes" id="UP000510927">
    <property type="component" value="Chromosome"/>
</dbReference>
<reference evidence="2 3" key="1">
    <citation type="submission" date="2020-06" db="EMBL/GenBank/DDBJ databases">
        <title>REHAB project genomes.</title>
        <authorList>
            <person name="Shaw L.P."/>
        </authorList>
    </citation>
    <scope>NUCLEOTIDE SEQUENCE [LARGE SCALE GENOMIC DNA]</scope>
    <source>
        <strain evidence="2 3">RHB28-C13</strain>
    </source>
</reference>
<dbReference type="InterPro" id="IPR024519">
    <property type="entry name" value="IAT_beta"/>
</dbReference>
<gene>
    <name evidence="2" type="ORF">HVY52_12870</name>
</gene>
<dbReference type="PANTHER" id="PTHR39576">
    <property type="entry name" value="ATTACHING AND EFFACING PROTEIN HOMOLOG-RELATED-RELATED"/>
    <property type="match status" value="1"/>
</dbReference>
<dbReference type="InterPro" id="IPR013783">
    <property type="entry name" value="Ig-like_fold"/>
</dbReference>
<dbReference type="Pfam" id="PF09134">
    <property type="entry name" value="Invasin_D3"/>
    <property type="match status" value="2"/>
</dbReference>
<proteinExistence type="inferred from homology"/>
<dbReference type="PANTHER" id="PTHR39576:SF2">
    <property type="entry name" value="ATTACHING AND EFFACING PROTEIN HOMOLOG-RELATED"/>
    <property type="match status" value="1"/>
</dbReference>
<dbReference type="Gene3D" id="2.40.160.160">
    <property type="entry name" value="Inverse autotransporter, beta-domain"/>
    <property type="match status" value="1"/>
</dbReference>
<name>A0A7W3EEA5_ESCFE</name>
<protein>
    <submittedName>
        <fullName evidence="2">Inverse autotransporter beta domain-containing protein</fullName>
    </submittedName>
</protein>
<dbReference type="Gene3D" id="2.60.40.10">
    <property type="entry name" value="Immunoglobulins"/>
    <property type="match status" value="4"/>
</dbReference>
<dbReference type="Pfam" id="PF11924">
    <property type="entry name" value="IAT_beta"/>
    <property type="match status" value="1"/>
</dbReference>
<evidence type="ECO:0000313" key="3">
    <source>
        <dbReference type="Proteomes" id="UP000510927"/>
    </source>
</evidence>
<dbReference type="RefSeq" id="WP_181202539.1">
    <property type="nucleotide sequence ID" value="NZ_CP055675.1"/>
</dbReference>
<dbReference type="PRINTS" id="PR01369">
    <property type="entry name" value="INTIMIN"/>
</dbReference>
<dbReference type="InterPro" id="IPR003344">
    <property type="entry name" value="Big_1_dom"/>
</dbReference>